<accession>K0THM6</accession>
<keyword evidence="3" id="KW-1185">Reference proteome</keyword>
<reference evidence="2 3" key="1">
    <citation type="journal article" date="2012" name="Genome Biol.">
        <title>Genome and low-iron response of an oceanic diatom adapted to chronic iron limitation.</title>
        <authorList>
            <person name="Lommer M."/>
            <person name="Specht M."/>
            <person name="Roy A.S."/>
            <person name="Kraemer L."/>
            <person name="Andreson R."/>
            <person name="Gutowska M.A."/>
            <person name="Wolf J."/>
            <person name="Bergner S.V."/>
            <person name="Schilhabel M.B."/>
            <person name="Klostermeier U.C."/>
            <person name="Beiko R.G."/>
            <person name="Rosenstiel P."/>
            <person name="Hippler M."/>
            <person name="Laroche J."/>
        </authorList>
    </citation>
    <scope>NUCLEOTIDE SEQUENCE [LARGE SCALE GENOMIC DNA]</scope>
    <source>
        <strain evidence="2 3">CCMP1005</strain>
    </source>
</reference>
<sequence length="98" mass="10592">MTNAASDVELELPGSGDGGRTGRFISRQELQERPLRKAKIVKCGCLVAVAGVSATLGSWASVERGLRGQRIRSKAREVRRLALDWARGREPPEPPAPS</sequence>
<comment type="caution">
    <text evidence="2">The sequence shown here is derived from an EMBL/GenBank/DDBJ whole genome shotgun (WGS) entry which is preliminary data.</text>
</comment>
<name>K0THM6_THAOC</name>
<feature type="non-terminal residue" evidence="2">
    <location>
        <position position="98"/>
    </location>
</feature>
<evidence type="ECO:0000313" key="3">
    <source>
        <dbReference type="Proteomes" id="UP000266841"/>
    </source>
</evidence>
<proteinExistence type="predicted"/>
<protein>
    <submittedName>
        <fullName evidence="2">Uncharacterized protein</fullName>
    </submittedName>
</protein>
<evidence type="ECO:0000313" key="2">
    <source>
        <dbReference type="EMBL" id="EJK76975.1"/>
    </source>
</evidence>
<evidence type="ECO:0000256" key="1">
    <source>
        <dbReference type="SAM" id="MobiDB-lite"/>
    </source>
</evidence>
<feature type="region of interest" description="Disordered" evidence="1">
    <location>
        <begin position="1"/>
        <end position="24"/>
    </location>
</feature>
<organism evidence="2 3">
    <name type="scientific">Thalassiosira oceanica</name>
    <name type="common">Marine diatom</name>
    <dbReference type="NCBI Taxonomy" id="159749"/>
    <lineage>
        <taxon>Eukaryota</taxon>
        <taxon>Sar</taxon>
        <taxon>Stramenopiles</taxon>
        <taxon>Ochrophyta</taxon>
        <taxon>Bacillariophyta</taxon>
        <taxon>Coscinodiscophyceae</taxon>
        <taxon>Thalassiosirophycidae</taxon>
        <taxon>Thalassiosirales</taxon>
        <taxon>Thalassiosiraceae</taxon>
        <taxon>Thalassiosira</taxon>
    </lineage>
</organism>
<dbReference type="Proteomes" id="UP000266841">
    <property type="component" value="Unassembled WGS sequence"/>
</dbReference>
<dbReference type="EMBL" id="AGNL01001482">
    <property type="protein sequence ID" value="EJK76975.1"/>
    <property type="molecule type" value="Genomic_DNA"/>
</dbReference>
<gene>
    <name evidence="2" type="ORF">THAOC_01228</name>
</gene>
<dbReference type="AlphaFoldDB" id="K0THM6"/>